<dbReference type="Pfam" id="PF11796">
    <property type="entry name" value="DUF3323"/>
    <property type="match status" value="1"/>
</dbReference>
<protein>
    <recommendedName>
        <fullName evidence="5">TIGR02679 family protein</fullName>
    </recommendedName>
</protein>
<dbReference type="RefSeq" id="WP_069639894.1">
    <property type="nucleotide sequence ID" value="NZ_JAFBEZ010000002.1"/>
</dbReference>
<organism evidence="3 4">
    <name type="scientific">Enterococcus ureilyticus</name>
    <dbReference type="NCBI Taxonomy" id="1131292"/>
    <lineage>
        <taxon>Bacteria</taxon>
        <taxon>Bacillati</taxon>
        <taxon>Bacillota</taxon>
        <taxon>Bacilli</taxon>
        <taxon>Lactobacillales</taxon>
        <taxon>Enterococcaceae</taxon>
        <taxon>Enterococcus</taxon>
    </lineage>
</organism>
<feature type="domain" description="Conserved hypothetical protein CHP02679 N terminus" evidence="2">
    <location>
        <begin position="33"/>
        <end position="235"/>
    </location>
</feature>
<dbReference type="SUPFAM" id="SSF56726">
    <property type="entry name" value="DNA topoisomerase IV, alpha subunit"/>
    <property type="match status" value="1"/>
</dbReference>
<dbReference type="InterPro" id="IPR036078">
    <property type="entry name" value="Spo11/TopoVI_A_sf"/>
</dbReference>
<dbReference type="EMBL" id="MIKC01000012">
    <property type="protein sequence ID" value="OEG22730.1"/>
    <property type="molecule type" value="Genomic_DNA"/>
</dbReference>
<evidence type="ECO:0000313" key="3">
    <source>
        <dbReference type="EMBL" id="OEG22730.1"/>
    </source>
</evidence>
<dbReference type="Proteomes" id="UP000094469">
    <property type="component" value="Unassembled WGS sequence"/>
</dbReference>
<evidence type="ECO:0000259" key="1">
    <source>
        <dbReference type="Pfam" id="PF09664"/>
    </source>
</evidence>
<dbReference type="GO" id="GO:0003677">
    <property type="term" value="F:DNA binding"/>
    <property type="evidence" value="ECO:0007669"/>
    <property type="project" value="InterPro"/>
</dbReference>
<reference evidence="4" key="1">
    <citation type="submission" date="2016-09" db="EMBL/GenBank/DDBJ databases">
        <authorList>
            <person name="Gulvik C.A."/>
        </authorList>
    </citation>
    <scope>NUCLEOTIDE SEQUENCE [LARGE SCALE GENOMIC DNA]</scope>
    <source>
        <strain evidence="4">LMG 26676</strain>
    </source>
</reference>
<evidence type="ECO:0008006" key="5">
    <source>
        <dbReference type="Google" id="ProtNLM"/>
    </source>
</evidence>
<accession>A0A1E5HDL1</accession>
<comment type="caution">
    <text evidence="3">The sequence shown here is derived from an EMBL/GenBank/DDBJ whole genome shotgun (WGS) entry which is preliminary data.</text>
</comment>
<gene>
    <name evidence="3" type="ORF">BCR24_02530</name>
</gene>
<dbReference type="Pfam" id="PF09664">
    <property type="entry name" value="DUF2399"/>
    <property type="match status" value="1"/>
</dbReference>
<keyword evidence="4" id="KW-1185">Reference proteome</keyword>
<proteinExistence type="predicted"/>
<dbReference type="InterPro" id="IPR024465">
    <property type="entry name" value="DUF2399"/>
</dbReference>
<evidence type="ECO:0000259" key="2">
    <source>
        <dbReference type="Pfam" id="PF11796"/>
    </source>
</evidence>
<feature type="domain" description="DUF2399" evidence="1">
    <location>
        <begin position="257"/>
        <end position="411"/>
    </location>
</feature>
<dbReference type="GO" id="GO:0005694">
    <property type="term" value="C:chromosome"/>
    <property type="evidence" value="ECO:0007669"/>
    <property type="project" value="InterPro"/>
</dbReference>
<sequence length="419" mass="48052">MSDPKEYFKQPVFHLLGKELLRRYWLNGAFGNSVGLSLFSKVDTDPLRSFLGMTVLSWDQKKRIQIVDLEQAFVESILEWSLSDFVVFITKKPLALKATFEQSEALAFEHFKATVNTIDASFTSLLTERQLKEWWKKKLPNLLIFNQVSNAIKSLPKNDFLRLPVFAYKVTGLPHAFDENNDGGVLFLQMLTAMSNQLLENQIELEKAEQRHGLLNEFYLLKDDIMNYAAIRGLTARDAKNKENQMWRQACIEGISWNVPLKEILRMTTIHPYIGEKVLVVENSGIYSILVELLPEVPILCSSGQFTFAIWQLLRKIASTGTGIYYSGDIDPEGLGMAQKLKNTFGSQLKILGMNQQNFKLVKSDLTMSNSRLKKLDSLKDYQLVMLGKLIHEEQKVAYQEGFLQELIKEIICEFRDET</sequence>
<dbReference type="AlphaFoldDB" id="A0A1E5HDL1"/>
<dbReference type="InterPro" id="IPR024466">
    <property type="entry name" value="CHP02679_N"/>
</dbReference>
<name>A0A1E5HDL1_9ENTE</name>
<dbReference type="STRING" id="1131292.BCR24_02530"/>
<evidence type="ECO:0000313" key="4">
    <source>
        <dbReference type="Proteomes" id="UP000094469"/>
    </source>
</evidence>